<sequence length="181" mass="20124">MGRVLRQFQSSGTSPAVRASPHPSSRRPLHLSLTTATTTKTTAEGPAEVKSAAAASTQPHPHSVGTRICGKKQRRRLRPSTGRQLPRYKRTTGHSVQGCGRHDTREGPAADPQSFQRLRALHNHHLPPSHPLRWHPSPFITRLTPHTPSHIAHTHSTHTPHPPISELYIDCFFNWTMTISV</sequence>
<evidence type="ECO:0000313" key="2">
    <source>
        <dbReference type="EMBL" id="CAI8058062.1"/>
    </source>
</evidence>
<dbReference type="AlphaFoldDB" id="A0AA35XN96"/>
<organism evidence="2 3">
    <name type="scientific">Geodia barretti</name>
    <name type="common">Barrett's horny sponge</name>
    <dbReference type="NCBI Taxonomy" id="519541"/>
    <lineage>
        <taxon>Eukaryota</taxon>
        <taxon>Metazoa</taxon>
        <taxon>Porifera</taxon>
        <taxon>Demospongiae</taxon>
        <taxon>Heteroscleromorpha</taxon>
        <taxon>Tetractinellida</taxon>
        <taxon>Astrophorina</taxon>
        <taxon>Geodiidae</taxon>
        <taxon>Geodia</taxon>
    </lineage>
</organism>
<reference evidence="2" key="1">
    <citation type="submission" date="2023-03" db="EMBL/GenBank/DDBJ databases">
        <authorList>
            <person name="Steffen K."/>
            <person name="Cardenas P."/>
        </authorList>
    </citation>
    <scope>NUCLEOTIDE SEQUENCE</scope>
</reference>
<keyword evidence="3" id="KW-1185">Reference proteome</keyword>
<gene>
    <name evidence="2" type="ORF">GBAR_LOCUS31580</name>
</gene>
<evidence type="ECO:0000256" key="1">
    <source>
        <dbReference type="SAM" id="MobiDB-lite"/>
    </source>
</evidence>
<proteinExistence type="predicted"/>
<name>A0AA35XN96_GEOBA</name>
<accession>A0AA35XN96</accession>
<feature type="region of interest" description="Disordered" evidence="1">
    <location>
        <begin position="1"/>
        <end position="110"/>
    </location>
</feature>
<comment type="caution">
    <text evidence="2">The sequence shown here is derived from an EMBL/GenBank/DDBJ whole genome shotgun (WGS) entry which is preliminary data.</text>
</comment>
<dbReference type="EMBL" id="CASHTH010004488">
    <property type="protein sequence ID" value="CAI8058062.1"/>
    <property type="molecule type" value="Genomic_DNA"/>
</dbReference>
<feature type="compositionally biased region" description="Low complexity" evidence="1">
    <location>
        <begin position="34"/>
        <end position="43"/>
    </location>
</feature>
<protein>
    <submittedName>
        <fullName evidence="2">Uncharacterized protein</fullName>
    </submittedName>
</protein>
<feature type="compositionally biased region" description="Basic residues" evidence="1">
    <location>
        <begin position="69"/>
        <end position="78"/>
    </location>
</feature>
<dbReference type="Proteomes" id="UP001174909">
    <property type="component" value="Unassembled WGS sequence"/>
</dbReference>
<evidence type="ECO:0000313" key="3">
    <source>
        <dbReference type="Proteomes" id="UP001174909"/>
    </source>
</evidence>